<keyword evidence="1" id="KW-0732">Signal</keyword>
<name>A0A096ADA6_9BACT</name>
<dbReference type="Pfam" id="PF11644">
    <property type="entry name" value="DUF3256"/>
    <property type="match status" value="1"/>
</dbReference>
<dbReference type="RefSeq" id="WP_036866489.1">
    <property type="nucleotide sequence ID" value="NZ_JRNQ01000019.1"/>
</dbReference>
<sequence length="199" mass="22876">MKTLFIAFMLTMGCSFVSAQSMRDIWINMPDKLLPYLNKSLRTELADYVAIKANPSIQNLLGDTTSIEKLTDDYLKVNLNEGTTLQVKKLDNNTIAVVKSWNNASSDSDLKLYSIDWSTRKENNADVALEIEKPDTMLASTYSDLKWLISPYFIILTLSEKENSMKVDYAFPLLGRKDDERVRPIVKTKFLRWVDNKFQ</sequence>
<proteinExistence type="predicted"/>
<accession>A0A096ADA6</accession>
<comment type="caution">
    <text evidence="2">The sequence shown here is derived from an EMBL/GenBank/DDBJ whole genome shotgun (WGS) entry which is preliminary data.</text>
</comment>
<dbReference type="AlphaFoldDB" id="A0A096ADA6"/>
<organism evidence="2 3">
    <name type="scientific">Prevotella bivia DNF00320</name>
    <dbReference type="NCBI Taxonomy" id="1401068"/>
    <lineage>
        <taxon>Bacteria</taxon>
        <taxon>Pseudomonadati</taxon>
        <taxon>Bacteroidota</taxon>
        <taxon>Bacteroidia</taxon>
        <taxon>Bacteroidales</taxon>
        <taxon>Prevotellaceae</taxon>
        <taxon>Prevotella</taxon>
    </lineage>
</organism>
<protein>
    <recommendedName>
        <fullName evidence="4">DUF3256 domain-containing protein</fullName>
    </recommendedName>
</protein>
<gene>
    <name evidence="2" type="ORF">HMPREF0647_03895</name>
</gene>
<evidence type="ECO:0000256" key="1">
    <source>
        <dbReference type="SAM" id="SignalP"/>
    </source>
</evidence>
<evidence type="ECO:0008006" key="4">
    <source>
        <dbReference type="Google" id="ProtNLM"/>
    </source>
</evidence>
<dbReference type="InterPro" id="IPR021670">
    <property type="entry name" value="DUF3256"/>
</dbReference>
<dbReference type="OrthoDB" id="1098697at2"/>
<evidence type="ECO:0000313" key="2">
    <source>
        <dbReference type="EMBL" id="KGF45098.1"/>
    </source>
</evidence>
<feature type="chain" id="PRO_5001924508" description="DUF3256 domain-containing protein" evidence="1">
    <location>
        <begin position="20"/>
        <end position="199"/>
    </location>
</feature>
<evidence type="ECO:0000313" key="3">
    <source>
        <dbReference type="Proteomes" id="UP000029525"/>
    </source>
</evidence>
<feature type="signal peptide" evidence="1">
    <location>
        <begin position="1"/>
        <end position="19"/>
    </location>
</feature>
<dbReference type="Proteomes" id="UP000029525">
    <property type="component" value="Unassembled WGS sequence"/>
</dbReference>
<reference evidence="2 3" key="1">
    <citation type="submission" date="2014-07" db="EMBL/GenBank/DDBJ databases">
        <authorList>
            <person name="McCorrison J."/>
            <person name="Sanka R."/>
            <person name="Torralba M."/>
            <person name="Gillis M."/>
            <person name="Haft D.H."/>
            <person name="Methe B."/>
            <person name="Sutton G."/>
            <person name="Nelson K.E."/>
        </authorList>
    </citation>
    <scope>NUCLEOTIDE SEQUENCE [LARGE SCALE GENOMIC DNA]</scope>
    <source>
        <strain evidence="2 3">DNF00320</strain>
    </source>
</reference>
<dbReference type="SUPFAM" id="SSF160925">
    <property type="entry name" value="PG1388-like"/>
    <property type="match status" value="1"/>
</dbReference>
<dbReference type="EMBL" id="JRNQ01000019">
    <property type="protein sequence ID" value="KGF45098.1"/>
    <property type="molecule type" value="Genomic_DNA"/>
</dbReference>